<feature type="compositionally biased region" description="Gly residues" evidence="12">
    <location>
        <begin position="181"/>
        <end position="217"/>
    </location>
</feature>
<feature type="compositionally biased region" description="Basic and acidic residues" evidence="12">
    <location>
        <begin position="242"/>
        <end position="256"/>
    </location>
</feature>
<dbReference type="InterPro" id="IPR034229">
    <property type="entry name" value="eIF4H_RRM"/>
</dbReference>
<feature type="compositionally biased region" description="Basic and acidic residues" evidence="12">
    <location>
        <begin position="1"/>
        <end position="19"/>
    </location>
</feature>
<dbReference type="InterPro" id="IPR012677">
    <property type="entry name" value="Nucleotide-bd_a/b_plait_sf"/>
</dbReference>
<evidence type="ECO:0000256" key="1">
    <source>
        <dbReference type="ARBA" id="ARBA00004556"/>
    </source>
</evidence>
<keyword evidence="3" id="KW-0488">Methylation</keyword>
<evidence type="ECO:0000256" key="12">
    <source>
        <dbReference type="SAM" id="MobiDB-lite"/>
    </source>
</evidence>
<gene>
    <name evidence="15" type="primary">LOC101849519</name>
</gene>
<feature type="domain" description="RRM" evidence="13">
    <location>
        <begin position="85"/>
        <end position="161"/>
    </location>
</feature>
<reference evidence="15" key="1">
    <citation type="submission" date="2025-08" db="UniProtKB">
        <authorList>
            <consortium name="RefSeq"/>
        </authorList>
    </citation>
    <scope>IDENTIFICATION</scope>
</reference>
<dbReference type="CDD" id="cd12401">
    <property type="entry name" value="RRM_eIF4H"/>
    <property type="match status" value="1"/>
</dbReference>
<keyword evidence="14" id="KW-1185">Reference proteome</keyword>
<dbReference type="Proteomes" id="UP000694888">
    <property type="component" value="Unplaced"/>
</dbReference>
<feature type="compositionally biased region" description="Basic and acidic residues" evidence="12">
    <location>
        <begin position="296"/>
        <end position="309"/>
    </location>
</feature>
<protein>
    <recommendedName>
        <fullName evidence="2">Eukaryotic translation initiation factor 4H</fullName>
    </recommendedName>
</protein>
<evidence type="ECO:0000256" key="9">
    <source>
        <dbReference type="ARBA" id="ARBA00022990"/>
    </source>
</evidence>
<evidence type="ECO:0000256" key="3">
    <source>
        <dbReference type="ARBA" id="ARBA00022481"/>
    </source>
</evidence>
<name>A0ABM0KAZ2_APLCA</name>
<dbReference type="SUPFAM" id="SSF54928">
    <property type="entry name" value="RNA-binding domain, RBD"/>
    <property type="match status" value="1"/>
</dbReference>
<feature type="compositionally biased region" description="Polar residues" evidence="12">
    <location>
        <begin position="333"/>
        <end position="342"/>
    </location>
</feature>
<keyword evidence="5 15" id="KW-0396">Initiation factor</keyword>
<evidence type="ECO:0000259" key="13">
    <source>
        <dbReference type="PROSITE" id="PS50102"/>
    </source>
</evidence>
<dbReference type="PANTHER" id="PTHR23236">
    <property type="entry name" value="EUKARYOTIC TRANSLATION INITIATION FACTOR 4B/4H"/>
    <property type="match status" value="1"/>
</dbReference>
<evidence type="ECO:0000256" key="10">
    <source>
        <dbReference type="ARBA" id="ARBA00025462"/>
    </source>
</evidence>
<evidence type="ECO:0000256" key="2">
    <source>
        <dbReference type="ARBA" id="ARBA00013856"/>
    </source>
</evidence>
<dbReference type="PANTHER" id="PTHR23236:SF11">
    <property type="entry name" value="EUKARYOTIC TRANSLATION INITIATION FACTOR 4H"/>
    <property type="match status" value="1"/>
</dbReference>
<dbReference type="PROSITE" id="PS50102">
    <property type="entry name" value="RRM"/>
    <property type="match status" value="1"/>
</dbReference>
<dbReference type="GO" id="GO:0003743">
    <property type="term" value="F:translation initiation factor activity"/>
    <property type="evidence" value="ECO:0007669"/>
    <property type="project" value="UniProtKB-KW"/>
</dbReference>
<accession>A0ABM0KAZ2</accession>
<dbReference type="SMART" id="SM00360">
    <property type="entry name" value="RRM"/>
    <property type="match status" value="1"/>
</dbReference>
<evidence type="ECO:0000256" key="4">
    <source>
        <dbReference type="ARBA" id="ARBA00022490"/>
    </source>
</evidence>
<organism evidence="14 15">
    <name type="scientific">Aplysia californica</name>
    <name type="common">California sea hare</name>
    <dbReference type="NCBI Taxonomy" id="6500"/>
    <lineage>
        <taxon>Eukaryota</taxon>
        <taxon>Metazoa</taxon>
        <taxon>Spiralia</taxon>
        <taxon>Lophotrochozoa</taxon>
        <taxon>Mollusca</taxon>
        <taxon>Gastropoda</taxon>
        <taxon>Heterobranchia</taxon>
        <taxon>Euthyneura</taxon>
        <taxon>Tectipleura</taxon>
        <taxon>Aplysiida</taxon>
        <taxon>Aplysioidea</taxon>
        <taxon>Aplysiidae</taxon>
        <taxon>Aplysia</taxon>
    </lineage>
</organism>
<feature type="compositionally biased region" description="Gly residues" evidence="12">
    <location>
        <begin position="47"/>
        <end position="72"/>
    </location>
</feature>
<keyword evidence="8" id="KW-0648">Protein biosynthesis</keyword>
<evidence type="ECO:0000256" key="5">
    <source>
        <dbReference type="ARBA" id="ARBA00022540"/>
    </source>
</evidence>
<evidence type="ECO:0000256" key="7">
    <source>
        <dbReference type="ARBA" id="ARBA00022884"/>
    </source>
</evidence>
<feature type="region of interest" description="Disordered" evidence="12">
    <location>
        <begin position="1"/>
        <end position="84"/>
    </location>
</feature>
<evidence type="ECO:0000313" key="15">
    <source>
        <dbReference type="RefSeq" id="XP_005113239.1"/>
    </source>
</evidence>
<dbReference type="RefSeq" id="XP_005113239.1">
    <property type="nucleotide sequence ID" value="XM_005113182.3"/>
</dbReference>
<dbReference type="InterPro" id="IPR035979">
    <property type="entry name" value="RBD_domain_sf"/>
</dbReference>
<dbReference type="GeneID" id="101849519"/>
<dbReference type="InterPro" id="IPR000504">
    <property type="entry name" value="RRM_dom"/>
</dbReference>
<dbReference type="Pfam" id="PF00076">
    <property type="entry name" value="RRM_1"/>
    <property type="match status" value="1"/>
</dbReference>
<keyword evidence="9" id="KW-0007">Acetylation</keyword>
<evidence type="ECO:0000313" key="14">
    <source>
        <dbReference type="Proteomes" id="UP000694888"/>
    </source>
</evidence>
<evidence type="ECO:0000256" key="8">
    <source>
        <dbReference type="ARBA" id="ARBA00022917"/>
    </source>
</evidence>
<comment type="subcellular location">
    <subcellularLocation>
        <location evidence="1">Cytoplasm</location>
        <location evidence="1">Perinuclear region</location>
    </subcellularLocation>
</comment>
<comment type="function">
    <text evidence="10">Stimulates the RNA helicase activity of EIF4A in the translation initiation complex. Binds weakly mRNA.</text>
</comment>
<feature type="region of interest" description="Disordered" evidence="12">
    <location>
        <begin position="159"/>
        <end position="342"/>
    </location>
</feature>
<keyword evidence="4" id="KW-0963">Cytoplasm</keyword>
<sequence length="342" mass="36547">MADFDDNRGYGRNRPRGDYNGDDDDDRGGYGGDRSYGNDRGYDRRGGGYGGGGGGGYDRGYGGGGGRGGGNYSRGSQPLPTEPPYTVYVGNLPQGIVQGDLEAIFKDQNVKSVRLVRDKETDTFKGFCYVEFDDLNSVKEALQYDNALFENKNIRVDVASGRQKDRNQGFRGGRGGDRGGRGGGRGGGGSWGGRDGDYGGQRGGGRGAGGFRGGTRGGYDRGFDNDRGGYDRGYDRGYGSRGSDRGGDRMGDRGGDRGGFGGGRRRQDSGGNGAEFREASPDSLAQRPKLNLKPRTVKDPPNRPADSSRNESIFGKGRPRESRPDDEEPPARSRNTSESSVQ</sequence>
<dbReference type="Gene3D" id="3.30.70.330">
    <property type="match status" value="1"/>
</dbReference>
<feature type="compositionally biased region" description="Basic and acidic residues" evidence="12">
    <location>
        <begin position="162"/>
        <end position="180"/>
    </location>
</feature>
<keyword evidence="6" id="KW-0597">Phosphoprotein</keyword>
<feature type="compositionally biased region" description="Basic and acidic residues" evidence="12">
    <location>
        <begin position="218"/>
        <end position="235"/>
    </location>
</feature>
<evidence type="ECO:0000256" key="11">
    <source>
        <dbReference type="PROSITE-ProRule" id="PRU00176"/>
    </source>
</evidence>
<proteinExistence type="predicted"/>
<keyword evidence="7 11" id="KW-0694">RNA-binding</keyword>
<evidence type="ECO:0000256" key="6">
    <source>
        <dbReference type="ARBA" id="ARBA00022553"/>
    </source>
</evidence>
<feature type="compositionally biased region" description="Basic and acidic residues" evidence="12">
    <location>
        <begin position="36"/>
        <end position="46"/>
    </location>
</feature>